<reference evidence="3" key="1">
    <citation type="submission" date="2023-10" db="EMBL/GenBank/DDBJ databases">
        <title>Chromosome-level genome of the transformable northern wattle, Acacia crassicarpa.</title>
        <authorList>
            <person name="Massaro I."/>
            <person name="Sinha N.R."/>
            <person name="Poethig S."/>
            <person name="Leichty A.R."/>
        </authorList>
    </citation>
    <scope>NUCLEOTIDE SEQUENCE</scope>
    <source>
        <strain evidence="3">Acra3RX</strain>
        <tissue evidence="3">Leaf</tissue>
    </source>
</reference>
<dbReference type="Proteomes" id="UP001293593">
    <property type="component" value="Unassembled WGS sequence"/>
</dbReference>
<dbReference type="PANTHER" id="PTHR33116">
    <property type="entry name" value="REVERSE TRANSCRIPTASE ZINC-BINDING DOMAIN-CONTAINING PROTEIN-RELATED-RELATED"/>
    <property type="match status" value="1"/>
</dbReference>
<gene>
    <name evidence="3" type="ORF">QN277_006916</name>
</gene>
<name>A0AAE1IUB8_9FABA</name>
<evidence type="ECO:0000313" key="4">
    <source>
        <dbReference type="Proteomes" id="UP001293593"/>
    </source>
</evidence>
<evidence type="ECO:0000313" key="3">
    <source>
        <dbReference type="EMBL" id="KAK4257313.1"/>
    </source>
</evidence>
<sequence length="680" mass="77673">MFADDLLLFGEASTKQAECMMDCLDRFCIASGEKVSADKSSLFFSPKVPISTKSAIQDITQMRITTDIGKYLGFPLSRKRKPQETFQYILDRVNSKLANWKANSLSMAGRITLANSVISAVPLYPMQVSQIPISICKEIERLQCNFIWGNSNPHGYHNLSWDALRQPKLCGGLGCKNLVSMNQAFGCKLAWQIVSGSNNLWSEVLCKKYLYREEDRLLHAKIGDSQLWRFICKQERFVESGTKWRIRDGRSVRFFIDIWILLGERIQDHCIRQLSVTEKGSFVSDWIINGAWDYAQLGSIVSCDIIRRLFAFPPPSVDAGNDLMIWGGSRTGIFSVKSAYHFIEKPNEMLAHPCFKLLWKWQGAERIRTFMWLAFQNKLPTNEWRSKWSSSSALCSYCNSQVESLIHILRDCSFARNMWVSLVNPCAYSSFFSAQLRDWFHLNLKNEIGQTDHFSWDLVFGVGIWMLWNWRNRSVFNSEFVRPLSPSAVLLRMIHQFVIVDRPGGNVASNSSDHSVWQPPMQDWIKVNVDGAVSLNRSSARCGGVLRDSTGSWVTGFSSYLGICEPQEAEEWALLKGLQLAWNLGLRRVLAETDCKNLYDLLIRDCEECSLSSMVQQIKEFSQRPWDLRFILISRCQNKVADQLAKDCCLQSNFIDSCPPSLRSLVLQDCMGFNSPPSSF</sequence>
<dbReference type="GO" id="GO:0004523">
    <property type="term" value="F:RNA-DNA hybrid ribonuclease activity"/>
    <property type="evidence" value="ECO:0007669"/>
    <property type="project" value="InterPro"/>
</dbReference>
<proteinExistence type="predicted"/>
<dbReference type="InterPro" id="IPR044730">
    <property type="entry name" value="RNase_H-like_dom_plant"/>
</dbReference>
<evidence type="ECO:0000259" key="2">
    <source>
        <dbReference type="Pfam" id="PF13966"/>
    </source>
</evidence>
<protein>
    <submittedName>
        <fullName evidence="3">Uncharacterized protein</fullName>
    </submittedName>
</protein>
<feature type="domain" description="RNase H type-1" evidence="1">
    <location>
        <begin position="528"/>
        <end position="648"/>
    </location>
</feature>
<dbReference type="GO" id="GO:0003676">
    <property type="term" value="F:nucleic acid binding"/>
    <property type="evidence" value="ECO:0007669"/>
    <property type="project" value="InterPro"/>
</dbReference>
<feature type="domain" description="Reverse transcriptase zinc-binding" evidence="2">
    <location>
        <begin position="334"/>
        <end position="419"/>
    </location>
</feature>
<dbReference type="PANTHER" id="PTHR33116:SF86">
    <property type="entry name" value="REVERSE TRANSCRIPTASE DOMAIN-CONTAINING PROTEIN"/>
    <property type="match status" value="1"/>
</dbReference>
<keyword evidence="4" id="KW-1185">Reference proteome</keyword>
<dbReference type="InterPro" id="IPR036397">
    <property type="entry name" value="RNaseH_sf"/>
</dbReference>
<dbReference type="InterPro" id="IPR026960">
    <property type="entry name" value="RVT-Znf"/>
</dbReference>
<dbReference type="Gene3D" id="3.30.420.10">
    <property type="entry name" value="Ribonuclease H-like superfamily/Ribonuclease H"/>
    <property type="match status" value="1"/>
</dbReference>
<dbReference type="Pfam" id="PF13456">
    <property type="entry name" value="RVT_3"/>
    <property type="match status" value="1"/>
</dbReference>
<comment type="caution">
    <text evidence="3">The sequence shown here is derived from an EMBL/GenBank/DDBJ whole genome shotgun (WGS) entry which is preliminary data.</text>
</comment>
<dbReference type="EMBL" id="JAWXYG010000012">
    <property type="protein sequence ID" value="KAK4257313.1"/>
    <property type="molecule type" value="Genomic_DNA"/>
</dbReference>
<dbReference type="Pfam" id="PF13966">
    <property type="entry name" value="zf-RVT"/>
    <property type="match status" value="1"/>
</dbReference>
<evidence type="ECO:0000259" key="1">
    <source>
        <dbReference type="Pfam" id="PF13456"/>
    </source>
</evidence>
<organism evidence="3 4">
    <name type="scientific">Acacia crassicarpa</name>
    <name type="common">northern wattle</name>
    <dbReference type="NCBI Taxonomy" id="499986"/>
    <lineage>
        <taxon>Eukaryota</taxon>
        <taxon>Viridiplantae</taxon>
        <taxon>Streptophyta</taxon>
        <taxon>Embryophyta</taxon>
        <taxon>Tracheophyta</taxon>
        <taxon>Spermatophyta</taxon>
        <taxon>Magnoliopsida</taxon>
        <taxon>eudicotyledons</taxon>
        <taxon>Gunneridae</taxon>
        <taxon>Pentapetalae</taxon>
        <taxon>rosids</taxon>
        <taxon>fabids</taxon>
        <taxon>Fabales</taxon>
        <taxon>Fabaceae</taxon>
        <taxon>Caesalpinioideae</taxon>
        <taxon>mimosoid clade</taxon>
        <taxon>Acacieae</taxon>
        <taxon>Acacia</taxon>
    </lineage>
</organism>
<dbReference type="SUPFAM" id="SSF53098">
    <property type="entry name" value="Ribonuclease H-like"/>
    <property type="match status" value="1"/>
</dbReference>
<accession>A0AAE1IUB8</accession>
<dbReference type="InterPro" id="IPR012337">
    <property type="entry name" value="RNaseH-like_sf"/>
</dbReference>
<dbReference type="CDD" id="cd06222">
    <property type="entry name" value="RNase_H_like"/>
    <property type="match status" value="1"/>
</dbReference>
<dbReference type="AlphaFoldDB" id="A0AAE1IUB8"/>
<dbReference type="InterPro" id="IPR002156">
    <property type="entry name" value="RNaseH_domain"/>
</dbReference>